<dbReference type="EMBL" id="AP023343">
    <property type="protein sequence ID" value="BCI86393.1"/>
    <property type="molecule type" value="Genomic_DNA"/>
</dbReference>
<dbReference type="AlphaFoldDB" id="A0A7G1I7V2"/>
<accession>A0A7G1I7V2</accession>
<reference evidence="2 3" key="1">
    <citation type="submission" date="2020-07" db="EMBL/GenBank/DDBJ databases">
        <title>Mycobacterium kansasii (former subtype) with zoonotic potential isolated from diseased indoor pet cat, Japan.</title>
        <authorList>
            <person name="Fukano H."/>
            <person name="Terazono T."/>
            <person name="Hoshino Y."/>
        </authorList>
    </citation>
    <scope>NUCLEOTIDE SEQUENCE [LARGE SCALE GENOMIC DNA]</scope>
    <source>
        <strain evidence="2 3">Kuro-I</strain>
    </source>
</reference>
<protein>
    <submittedName>
        <fullName evidence="2">Uncharacterized protein</fullName>
    </submittedName>
</protein>
<evidence type="ECO:0000313" key="2">
    <source>
        <dbReference type="EMBL" id="BCI86393.1"/>
    </source>
</evidence>
<name>A0A7G1I7V2_MYCKA</name>
<organism evidence="2 3">
    <name type="scientific">Mycobacterium kansasii</name>
    <dbReference type="NCBI Taxonomy" id="1768"/>
    <lineage>
        <taxon>Bacteria</taxon>
        <taxon>Bacillati</taxon>
        <taxon>Actinomycetota</taxon>
        <taxon>Actinomycetes</taxon>
        <taxon>Mycobacteriales</taxon>
        <taxon>Mycobacteriaceae</taxon>
        <taxon>Mycobacterium</taxon>
    </lineage>
</organism>
<keyword evidence="3" id="KW-1185">Reference proteome</keyword>
<feature type="region of interest" description="Disordered" evidence="1">
    <location>
        <begin position="42"/>
        <end position="65"/>
    </location>
</feature>
<gene>
    <name evidence="2" type="ORF">NIIDMKKI_15990</name>
</gene>
<sequence length="91" mass="9952">MVFGRNGVEADQRGVPVAGQPEFARDGGDFERFTIGQAEQLLYPPRVRGGPGSQPRHDPSGQHRSALQNLFGIVGQRLRALLNPDHAGEHR</sequence>
<dbReference type="Proteomes" id="UP000516380">
    <property type="component" value="Chromosome"/>
</dbReference>
<evidence type="ECO:0000313" key="3">
    <source>
        <dbReference type="Proteomes" id="UP000516380"/>
    </source>
</evidence>
<evidence type="ECO:0000256" key="1">
    <source>
        <dbReference type="SAM" id="MobiDB-lite"/>
    </source>
</evidence>
<proteinExistence type="predicted"/>
<feature type="region of interest" description="Disordered" evidence="1">
    <location>
        <begin position="1"/>
        <end position="28"/>
    </location>
</feature>